<dbReference type="PANTHER" id="PTHR46532">
    <property type="entry name" value="MALE FERTILITY FACTOR KL5"/>
    <property type="match status" value="1"/>
</dbReference>
<dbReference type="GO" id="GO:0045505">
    <property type="term" value="F:dynein intermediate chain binding"/>
    <property type="evidence" value="ECO:0007669"/>
    <property type="project" value="InterPro"/>
</dbReference>
<dbReference type="Proteomes" id="UP001153620">
    <property type="component" value="Chromosome 1"/>
</dbReference>
<dbReference type="GO" id="GO:0005858">
    <property type="term" value="C:axonemal dynein complex"/>
    <property type="evidence" value="ECO:0007669"/>
    <property type="project" value="TreeGrafter"/>
</dbReference>
<dbReference type="GO" id="GO:0051959">
    <property type="term" value="F:dynein light intermediate chain binding"/>
    <property type="evidence" value="ECO:0007669"/>
    <property type="project" value="InterPro"/>
</dbReference>
<evidence type="ECO:0000259" key="1">
    <source>
        <dbReference type="Pfam" id="PF08385"/>
    </source>
</evidence>
<dbReference type="InterPro" id="IPR056759">
    <property type="entry name" value="DYH2-5-8_CC"/>
</dbReference>
<reference evidence="3" key="2">
    <citation type="submission" date="2022-10" db="EMBL/GenBank/DDBJ databases">
        <authorList>
            <consortium name="ENA_rothamsted_submissions"/>
            <consortium name="culmorum"/>
            <person name="King R."/>
        </authorList>
    </citation>
    <scope>NUCLEOTIDE SEQUENCE</scope>
</reference>
<sequence>MYLSNEIISYCISKIDIKKILNGQPRFGIQICDMSIDCCLAYKEVFKRIIEQFSMEDFRRSWMLDEIRVFSRINNFIQRLYDIIEICESIIVFGRIDETGSIAPLKFGCHNGQEFLKICEDIQMKFEAALHVIKSSSLKILDVNNSSWYENISSFKTIIRTLEGCVESLLVHAFINIDNVEEALDVLTAMYNFSKRKSLQSEFTRKVEEMWNMFGHELIETNSIISKLENKHIYCLPKYSGKALMIHIKIRRLKRLKDLLTAAHYLPKVWSMEEMLTMYTSTTDNIMKRIEGYHTYWNSQISQQPNVYLTRFLINRSPTHGGLLECNIDRKILPVMQEIKYFDFLEMPNSAVLVQINTKQTRYVNLYNKVVSVVLLHNRILCALSDKERLLFKEHIMQMDRKISPGMFRLTYLDEMTDNFINECLMHLEELQDFVNIYKIINKAIVKLFEDISNSFLQSISVKTIGSLSKFVRKLKESRNQSVRSIGASYKKVIDYIICIYDGFESHLNTSEMAERWANYIKKIDGLAEYGIISASRNTLIGIYELLNGRNNMKPDPIIAIEIKLDTRKIEFEPELQQVVNTIKHIYHDLTKSIKIFPRLVEKFELPNRNDSQDFYEIVNDDIESREAYFQINSVLEQFLEKVNDYIETWLLFRIVWEIDIDKFMQKYEERGLDLFEFENSMMKYYDVSNQVLMQDTSVVISFVTFDCTKLKKSVLEHIESWKKGYKQTLCMTMIKKLEMFNEKLTSRVKLLSEQPTNGAELDALVKLHDQSTMEYREREEEMDEIRKYHKYLEKYKIHAPSTLITNFENMPKNWNWYCRRLREIDDELYNFKEQFKMSV</sequence>
<evidence type="ECO:0000313" key="3">
    <source>
        <dbReference type="EMBL" id="CAG9798919.1"/>
    </source>
</evidence>
<evidence type="ECO:0000259" key="2">
    <source>
        <dbReference type="Pfam" id="PF25007"/>
    </source>
</evidence>
<dbReference type="GO" id="GO:0007018">
    <property type="term" value="P:microtubule-based movement"/>
    <property type="evidence" value="ECO:0007669"/>
    <property type="project" value="InterPro"/>
</dbReference>
<accession>A0A9N9RIX4</accession>
<evidence type="ECO:0000313" key="4">
    <source>
        <dbReference type="Proteomes" id="UP001153620"/>
    </source>
</evidence>
<evidence type="ECO:0008006" key="5">
    <source>
        <dbReference type="Google" id="ProtNLM"/>
    </source>
</evidence>
<name>A0A9N9RIX4_9DIPT</name>
<dbReference type="Pfam" id="PF25007">
    <property type="entry name" value="DYH2-5-8_CC"/>
    <property type="match status" value="1"/>
</dbReference>
<dbReference type="InterPro" id="IPR013594">
    <property type="entry name" value="Dynein_heavy_tail"/>
</dbReference>
<feature type="domain" description="Dynein heavy chain tail" evidence="1">
    <location>
        <begin position="3"/>
        <end position="419"/>
    </location>
</feature>
<dbReference type="OrthoDB" id="447173at2759"/>
<gene>
    <name evidence="3" type="ORF">CHIRRI_LOCUS1894</name>
</gene>
<reference evidence="3" key="1">
    <citation type="submission" date="2022-01" db="EMBL/GenBank/DDBJ databases">
        <authorList>
            <person name="King R."/>
        </authorList>
    </citation>
    <scope>NUCLEOTIDE SEQUENCE</scope>
</reference>
<dbReference type="InterPro" id="IPR026983">
    <property type="entry name" value="DHC"/>
</dbReference>
<feature type="domain" description="Dynein axonemal heavy chain 2/5/8 coiled-coil" evidence="2">
    <location>
        <begin position="737"/>
        <end position="838"/>
    </location>
</feature>
<organism evidence="3 4">
    <name type="scientific">Chironomus riparius</name>
    <dbReference type="NCBI Taxonomy" id="315576"/>
    <lineage>
        <taxon>Eukaryota</taxon>
        <taxon>Metazoa</taxon>
        <taxon>Ecdysozoa</taxon>
        <taxon>Arthropoda</taxon>
        <taxon>Hexapoda</taxon>
        <taxon>Insecta</taxon>
        <taxon>Pterygota</taxon>
        <taxon>Neoptera</taxon>
        <taxon>Endopterygota</taxon>
        <taxon>Diptera</taxon>
        <taxon>Nematocera</taxon>
        <taxon>Chironomoidea</taxon>
        <taxon>Chironomidae</taxon>
        <taxon>Chironominae</taxon>
        <taxon>Chironomus</taxon>
    </lineage>
</organism>
<dbReference type="Pfam" id="PF08385">
    <property type="entry name" value="DHC_N1"/>
    <property type="match status" value="1"/>
</dbReference>
<keyword evidence="4" id="KW-1185">Reference proteome</keyword>
<protein>
    <recommendedName>
        <fullName evidence="5">Dynein heavy chain tail domain-containing protein</fullName>
    </recommendedName>
</protein>
<proteinExistence type="predicted"/>
<dbReference type="AlphaFoldDB" id="A0A9N9RIX4"/>
<dbReference type="PANTHER" id="PTHR46532:SF11">
    <property type="entry name" value="DYNEIN AXONEMAL HEAVY CHAIN 12"/>
    <property type="match status" value="1"/>
</dbReference>
<dbReference type="EMBL" id="OU895877">
    <property type="protein sequence ID" value="CAG9798919.1"/>
    <property type="molecule type" value="Genomic_DNA"/>
</dbReference>